<dbReference type="PANTHER" id="PTHR23159">
    <property type="entry name" value="CENTROSOMAL PROTEIN 2"/>
    <property type="match status" value="1"/>
</dbReference>
<dbReference type="Proteomes" id="UP000244803">
    <property type="component" value="Chromosome 4"/>
</dbReference>
<evidence type="ECO:0000313" key="4">
    <source>
        <dbReference type="EMBL" id="UKJ89644.2"/>
    </source>
</evidence>
<feature type="coiled-coil region" evidence="1">
    <location>
        <begin position="449"/>
        <end position="548"/>
    </location>
</feature>
<feature type="coiled-coil region" evidence="1">
    <location>
        <begin position="820"/>
        <end position="847"/>
    </location>
</feature>
<evidence type="ECO:0000256" key="1">
    <source>
        <dbReference type="SAM" id="Coils"/>
    </source>
</evidence>
<feature type="coiled-coil region" evidence="1">
    <location>
        <begin position="251"/>
        <end position="285"/>
    </location>
</feature>
<feature type="region of interest" description="Disordered" evidence="2">
    <location>
        <begin position="1044"/>
        <end position="1114"/>
    </location>
</feature>
<feature type="domain" description="RAP" evidence="3">
    <location>
        <begin position="2094"/>
        <end position="2134"/>
    </location>
</feature>
<keyword evidence="1" id="KW-0175">Coiled coil</keyword>
<reference evidence="4" key="1">
    <citation type="submission" date="2022-07" db="EMBL/GenBank/DDBJ databases">
        <title>Evaluation of T. orientalis genome assembly methods using nanopore sequencing and analysis of variation between genomes.</title>
        <authorList>
            <person name="Yam J."/>
            <person name="Micallef M.L."/>
            <person name="Liu M."/>
            <person name="Djordjevic S.P."/>
            <person name="Bogema D.R."/>
            <person name="Jenkins C."/>
        </authorList>
    </citation>
    <scope>NUCLEOTIDE SEQUENCE</scope>
    <source>
        <strain evidence="4">Fish Creek</strain>
    </source>
</reference>
<accession>A0A976M6W5</accession>
<dbReference type="PANTHER" id="PTHR23159:SF31">
    <property type="entry name" value="CENTROSOME-ASSOCIATED PROTEIN CEP250 ISOFORM X1"/>
    <property type="match status" value="1"/>
</dbReference>
<dbReference type="Pfam" id="PF08373">
    <property type="entry name" value="RAP"/>
    <property type="match status" value="1"/>
</dbReference>
<evidence type="ECO:0000313" key="5">
    <source>
        <dbReference type="Proteomes" id="UP000244803"/>
    </source>
</evidence>
<organism evidence="4 5">
    <name type="scientific">Theileria orientalis</name>
    <dbReference type="NCBI Taxonomy" id="68886"/>
    <lineage>
        <taxon>Eukaryota</taxon>
        <taxon>Sar</taxon>
        <taxon>Alveolata</taxon>
        <taxon>Apicomplexa</taxon>
        <taxon>Aconoidasida</taxon>
        <taxon>Piroplasmida</taxon>
        <taxon>Theileriidae</taxon>
        <taxon>Theileria</taxon>
    </lineage>
</organism>
<feature type="compositionally biased region" description="Low complexity" evidence="2">
    <location>
        <begin position="1084"/>
        <end position="1097"/>
    </location>
</feature>
<proteinExistence type="predicted"/>
<feature type="compositionally biased region" description="Polar residues" evidence="2">
    <location>
        <begin position="1070"/>
        <end position="1079"/>
    </location>
</feature>
<name>A0A976M6W5_THEOR</name>
<evidence type="ECO:0000256" key="2">
    <source>
        <dbReference type="SAM" id="MobiDB-lite"/>
    </source>
</evidence>
<dbReference type="EMBL" id="CP056067">
    <property type="protein sequence ID" value="UKJ89644.2"/>
    <property type="molecule type" value="Genomic_DNA"/>
</dbReference>
<feature type="compositionally biased region" description="Low complexity" evidence="2">
    <location>
        <begin position="682"/>
        <end position="694"/>
    </location>
</feature>
<dbReference type="OrthoDB" id="360738at2759"/>
<dbReference type="InterPro" id="IPR013584">
    <property type="entry name" value="RAP"/>
</dbReference>
<feature type="compositionally biased region" description="Low complexity" evidence="2">
    <location>
        <begin position="1045"/>
        <end position="1064"/>
    </location>
</feature>
<evidence type="ECO:0000259" key="3">
    <source>
        <dbReference type="Pfam" id="PF08373"/>
    </source>
</evidence>
<sequence length="2143" mass="246809">MAEVETFSGFKVYKHFKDRNSYHKNHLRRLRNEYVVESLFGTNEQALPNSKTRKLAKKLQSLQEISDTFFQRVKLEPEVLESFKNVFGSSFEHGTIDHESFLKSEKKSHFKLIRLLFETLSGNYDRILELENQVHSLTDENFCLNAYVSDVQDEMAKLRKFASDCNEMRVSELGIQSEEYQMLYEKHSSLQDEMKNLLQKNYKLEKQVTKILEHNKEEVSGREVSREDGTTEVARLGIPYEIDLFEPVLDESRFQSKVEEYEKRIEELKKSNNVLFDENMKLNKKSQESFGAEKFVTLSLLFNQITRTHNKLFQDQHELERVRSDTETYPKMSMVLYDSRINTLDYENRTYKEKLAEMEETLKLETVGRFSLESIVSQLKMELHQSQQLYLKLESLNSSLLTNGHELDLVKTNRDVLSEQLSRMKHMVTNLTKDKHELSSKIFNLEYTKDTLLKELDVLKDQVRKMERLLMDKAEDRLDFRDKITNIQLEANSKILEDKLIRINMQNDELKLENTNLTTSMIDLKNNLERERRENSELMKKLSISMKNESKMTTEIQQIMNEVNGLKASLETGAVNLRHMSDDLGLMNRKLFEKDLQLSSLEAKKDTLTSVLTEFAAKLSRCRLNTVSMEELRSIDIKALNYSEFIQLLTSTGVTGATTGIFSNVSGSTVSFSTGPHNGAPNSASLNATNNTSLGVSGNQGGLNQPSGDKPAPLSHPSGPGSFANPFASAVLDGTAGTSGYGQRVAKRGSMNKTVAKDGMEEHLMRNLTNLIKFNEFLSVLCVNLAKQLGTLTNNMLNVTNFSNIYETFKMELVDVDTFKNECMVKISDLETKIASLEELNEQLGEKHVWEKSIVRLKENYEKSLGNYKMMLKECRHLLKLNETALDSLRSENSRLLADCSGAANVMIEYENKLSDSTSELMQLKELIFTVLPTELKMNATRETPVKSIELLMSYFNNIGITEPVNVNYNDYGARSRINEYSALNTSSRTNNYTSPVRVNDYTTASNVHDIFSTGRTSNPLSTGARVDANYGSASRLDSATSTYNRANSNVNNDPANNANNNPNDVDRVSGSNRGSSHQYDQKGLGQQQTSSSSSLTRNIQASGDHARGAVSGNDEKYEYNKEALMQKEQQLNDVYDDVNYYCKLIVNEIKSQMNIDKQIDTDYESTNSNHDMESDDTVSDYKDEDYVVDRFEEILNLLNKLYYHRNYQGSRYPGGIGSDMGGNKRSEVYGVGSGMGNGGSGEANTIVMDMNVIKSINKFAETLRMYYRACNKPNEFLLDDLEYQMESIPTIMDSEAKFKTFTKSLMKLMNLAGEFIYEQLTENSERMDGMMKQLQENSELIQKLDDMNTEKDQQLRSMQYELNDAKMQCVRLRQMCESEKNQVKQANLSLNQYESDVRRLQEDLEESSKRNEKLLLLVNEYQQIIKLLKTYVNVHKCFFTTLSEDFSNLRRKIQEDELDLTKLNSSQIRDLSEQVSVGFRGQQIERSLVEKFSNIVSDYIQRDPPESKKFTLDDYYSLLNYNYFTRSDKYICILTASICNLLEENYKDVEDVPEFELQKAIQLLSRLNKLGVYNSQLFTFVSRYVDKLNDRLLSDFATISQKYGLRTKHILDVCYKESLNRIENIDFELSLNLLRSFSFFSYEYREIYFKSVNKILENVNSLSNEDSLLMLNVAKTLNNYPEMMSMRDEILARIEENILVMPNTHLIKCVGELSRGLRSRRAKTFVSSVLDKIEEDDLKNLTINNLVNLLHTIDHFKTKLTYLTDILRILGSRMNEVVSNRNLGLWADVFTVILDCGWLSLPFMQAAIKNIILEPQVLCRVSTYQLVRVLQTFYKLRVYHEESYKALMDAIENGFDTLLPKFNMVSETILAAADGNLERNELFTKSFDFITKQIDKLDLVNSGDQLLTEMRNNYIWPRNIITSAWSFTVMDFHKKEEFRTLMELLLHPKFRNEDVDLNLILMCLETAETCLVDGVHIDLAQDVSETYGDKMRFKEINREEPEELENLKDNRLSFTESQNVHFHKGRARATRHIQSILDNLNKKDVLLRVAPHYNSPYIVDVCFSKENKKGIILFSGRELLRNHIDGKWTINDTGSTKLKLKILKKQNWSVVALSCSEWSHLASGLERKDYVKSLMDQLNISY</sequence>
<feature type="coiled-coil region" evidence="1">
    <location>
        <begin position="180"/>
        <end position="207"/>
    </location>
</feature>
<gene>
    <name evidence="4" type="ORF">MACJ_002896</name>
</gene>
<feature type="region of interest" description="Disordered" evidence="2">
    <location>
        <begin position="673"/>
        <end position="720"/>
    </location>
</feature>
<protein>
    <recommendedName>
        <fullName evidence="3">RAP domain-containing protein</fullName>
    </recommendedName>
</protein>
<feature type="coiled-coil region" evidence="1">
    <location>
        <begin position="1318"/>
        <end position="1418"/>
    </location>
</feature>